<sequence length="35" mass="4050">MSKVLKLIKYFLGFIALTGLIYTFIYYSVISKLTT</sequence>
<feature type="transmembrane region" description="Helical" evidence="1">
    <location>
        <begin position="7"/>
        <end position="29"/>
    </location>
</feature>
<dbReference type="EMBL" id="LZZI01000069">
    <property type="protein sequence ID" value="OOM59685.1"/>
    <property type="molecule type" value="Genomic_DNA"/>
</dbReference>
<organism evidence="3 4">
    <name type="scientific">Clostridium beijerinckii</name>
    <name type="common">Clostridium MP</name>
    <dbReference type="NCBI Taxonomy" id="1520"/>
    <lineage>
        <taxon>Bacteria</taxon>
        <taxon>Bacillati</taxon>
        <taxon>Bacillota</taxon>
        <taxon>Clostridia</taxon>
        <taxon>Eubacteriales</taxon>
        <taxon>Clostridiaceae</taxon>
        <taxon>Clostridium</taxon>
    </lineage>
</organism>
<dbReference type="Proteomes" id="UP000190973">
    <property type="component" value="Unassembled WGS sequence"/>
</dbReference>
<accession>A0A1S8S348</accession>
<proteinExistence type="predicted"/>
<keyword evidence="1" id="KW-1133">Transmembrane helix</keyword>
<evidence type="ECO:0000313" key="3">
    <source>
        <dbReference type="EMBL" id="OOM59685.1"/>
    </source>
</evidence>
<evidence type="ECO:0000256" key="1">
    <source>
        <dbReference type="SAM" id="Phobius"/>
    </source>
</evidence>
<name>A0A1S8S348_CLOBE</name>
<comment type="caution">
    <text evidence="3">The sequence shown here is derived from an EMBL/GenBank/DDBJ whole genome shotgun (WGS) entry which is preliminary data.</text>
</comment>
<reference evidence="2" key="2">
    <citation type="submission" date="2020-06" db="EMBL/GenBank/DDBJ databases">
        <title>Genomic insights into acetone-butanol-ethanol (ABE) fermentation by sequencing solventogenic clostridia strains.</title>
        <authorList>
            <person name="Brown S."/>
        </authorList>
    </citation>
    <scope>NUCLEOTIDE SEQUENCE</scope>
    <source>
        <strain evidence="2">DJ123</strain>
    </source>
</reference>
<evidence type="ECO:0000313" key="4">
    <source>
        <dbReference type="Proteomes" id="UP000190973"/>
    </source>
</evidence>
<keyword evidence="1" id="KW-0812">Transmembrane</keyword>
<protein>
    <submittedName>
        <fullName evidence="3">Uncharacterized protein</fullName>
    </submittedName>
</protein>
<dbReference type="EMBL" id="JABTDW010000001">
    <property type="protein sequence ID" value="NSB15382.1"/>
    <property type="molecule type" value="Genomic_DNA"/>
</dbReference>
<dbReference type="AlphaFoldDB" id="A0A1S8S348"/>
<gene>
    <name evidence="2" type="ORF">BCD95_003641</name>
    <name evidence="3" type="ORF">CLBCK_33670</name>
</gene>
<evidence type="ECO:0000313" key="2">
    <source>
        <dbReference type="EMBL" id="NSB15382.1"/>
    </source>
</evidence>
<keyword evidence="1" id="KW-0472">Membrane</keyword>
<dbReference type="Proteomes" id="UP000822184">
    <property type="component" value="Unassembled WGS sequence"/>
</dbReference>
<reference evidence="3 4" key="1">
    <citation type="submission" date="2016-05" db="EMBL/GenBank/DDBJ databases">
        <title>Microbial solvent formation.</title>
        <authorList>
            <person name="Poehlein A."/>
            <person name="Montoya Solano J.D."/>
            <person name="Flitsch S."/>
            <person name="Krabben P."/>
            <person name="Duerre P."/>
            <person name="Daniel R."/>
        </authorList>
    </citation>
    <scope>NUCLEOTIDE SEQUENCE [LARGE SCALE GENOMIC DNA]</scope>
    <source>
        <strain evidence="3 4">DSM 53</strain>
    </source>
</reference>